<reference evidence="3 5" key="1">
    <citation type="submission" date="2020-01" db="EMBL/GenBank/DDBJ databases">
        <authorList>
            <consortium name="DOE Joint Genome Institute"/>
            <person name="Haridas S."/>
            <person name="Albert R."/>
            <person name="Binder M."/>
            <person name="Bloem J."/>
            <person name="Labutti K."/>
            <person name="Salamov A."/>
            <person name="Andreopoulos B."/>
            <person name="Baker S.E."/>
            <person name="Barry K."/>
            <person name="Bills G."/>
            <person name="Bluhm B.H."/>
            <person name="Cannon C."/>
            <person name="Castanera R."/>
            <person name="Culley D.E."/>
            <person name="Daum C."/>
            <person name="Ezra D."/>
            <person name="Gonzalez J.B."/>
            <person name="Henrissat B."/>
            <person name="Kuo A."/>
            <person name="Liang C."/>
            <person name="Lipzen A."/>
            <person name="Lutzoni F."/>
            <person name="Magnuson J."/>
            <person name="Mondo S."/>
            <person name="Nolan M."/>
            <person name="Ohm R."/>
            <person name="Pangilinan J."/>
            <person name="Park H.-J."/>
            <person name="Ramirez L."/>
            <person name="Alfaro M."/>
            <person name="Sun H."/>
            <person name="Tritt A."/>
            <person name="Yoshinaga Y."/>
            <person name="Zwiers L.-H."/>
            <person name="Turgeon B.G."/>
            <person name="Goodwin S.B."/>
            <person name="Spatafora J.W."/>
            <person name="Crous P.W."/>
            <person name="Grigoriev I.V."/>
        </authorList>
    </citation>
    <scope>NUCLEOTIDE SEQUENCE</scope>
    <source>
        <strain evidence="3 5">CBS 781.70</strain>
    </source>
</reference>
<dbReference type="EMBL" id="ML975175">
    <property type="protein sequence ID" value="KAF1809127.1"/>
    <property type="molecule type" value="Genomic_DNA"/>
</dbReference>
<reference evidence="5" key="2">
    <citation type="submission" date="2020-04" db="EMBL/GenBank/DDBJ databases">
        <authorList>
            <consortium name="NCBI Genome Project"/>
        </authorList>
    </citation>
    <scope>NUCLEOTIDE SEQUENCE</scope>
    <source>
        <strain evidence="5">CBS 781.70</strain>
    </source>
</reference>
<name>A0A6G1FTK2_9PEZI</name>
<gene>
    <name evidence="3 5" type="ORF">P152DRAFT_452243</name>
</gene>
<feature type="compositionally biased region" description="Low complexity" evidence="1">
    <location>
        <begin position="104"/>
        <end position="119"/>
    </location>
</feature>
<protein>
    <submittedName>
        <fullName evidence="3 5">Uncharacterized protein</fullName>
    </submittedName>
</protein>
<evidence type="ECO:0000256" key="2">
    <source>
        <dbReference type="SAM" id="SignalP"/>
    </source>
</evidence>
<feature type="region of interest" description="Disordered" evidence="1">
    <location>
        <begin position="173"/>
        <end position="213"/>
    </location>
</feature>
<evidence type="ECO:0000256" key="1">
    <source>
        <dbReference type="SAM" id="MobiDB-lite"/>
    </source>
</evidence>
<feature type="chain" id="PRO_5044631583" evidence="2">
    <location>
        <begin position="24"/>
        <end position="233"/>
    </location>
</feature>
<feature type="region of interest" description="Disordered" evidence="1">
    <location>
        <begin position="64"/>
        <end position="146"/>
    </location>
</feature>
<dbReference type="RefSeq" id="XP_033530758.1">
    <property type="nucleotide sequence ID" value="XM_033678283.1"/>
</dbReference>
<evidence type="ECO:0000313" key="3">
    <source>
        <dbReference type="EMBL" id="KAF1809127.1"/>
    </source>
</evidence>
<reference evidence="5" key="3">
    <citation type="submission" date="2025-04" db="UniProtKB">
        <authorList>
            <consortium name="RefSeq"/>
        </authorList>
    </citation>
    <scope>IDENTIFICATION</scope>
    <source>
        <strain evidence="5">CBS 781.70</strain>
    </source>
</reference>
<evidence type="ECO:0000313" key="5">
    <source>
        <dbReference type="RefSeq" id="XP_033530758.1"/>
    </source>
</evidence>
<evidence type="ECO:0000313" key="4">
    <source>
        <dbReference type="Proteomes" id="UP000504638"/>
    </source>
</evidence>
<feature type="compositionally biased region" description="Polar residues" evidence="1">
    <location>
        <begin position="85"/>
        <end position="103"/>
    </location>
</feature>
<feature type="compositionally biased region" description="Low complexity" evidence="1">
    <location>
        <begin position="181"/>
        <end position="199"/>
    </location>
</feature>
<keyword evidence="4" id="KW-1185">Reference proteome</keyword>
<accession>A0A6G1FTK2</accession>
<dbReference type="Proteomes" id="UP000504638">
    <property type="component" value="Unplaced"/>
</dbReference>
<dbReference type="GeneID" id="54418853"/>
<keyword evidence="2" id="KW-0732">Signal</keyword>
<feature type="signal peptide" evidence="2">
    <location>
        <begin position="1"/>
        <end position="23"/>
    </location>
</feature>
<organism evidence="3">
    <name type="scientific">Eremomyces bilateralis CBS 781.70</name>
    <dbReference type="NCBI Taxonomy" id="1392243"/>
    <lineage>
        <taxon>Eukaryota</taxon>
        <taxon>Fungi</taxon>
        <taxon>Dikarya</taxon>
        <taxon>Ascomycota</taxon>
        <taxon>Pezizomycotina</taxon>
        <taxon>Dothideomycetes</taxon>
        <taxon>Dothideomycetes incertae sedis</taxon>
        <taxon>Eremomycetales</taxon>
        <taxon>Eremomycetaceae</taxon>
        <taxon>Eremomyces</taxon>
    </lineage>
</organism>
<sequence length="233" mass="23020">MRSSSPLSLGWLALIGMASKVFSQSAIVIPITVSGSPGIATITVPIASGTIPLTAGISIIPTPSPGTGENIAPITSEHNPGNAPDVSSSALGGTPVTDYQSVWPSSEYPSSTTPCTSYSDFTGSEIGPGSSLTGESSKSDVSSSDASSTAAASSSLATASDALSSATSGIVESTNAPSGLQTSIITPTGPSTIPSSSQTNVAPPAPTANGAKSHRTNWGYGAFAIAMAPLWIF</sequence>
<proteinExistence type="predicted"/>
<dbReference type="AlphaFoldDB" id="A0A6G1FTK2"/>